<protein>
    <recommendedName>
        <fullName evidence="4">Holin-X, holin superfamily III</fullName>
    </recommendedName>
</protein>
<evidence type="ECO:0000256" key="1">
    <source>
        <dbReference type="SAM" id="Phobius"/>
    </source>
</evidence>
<sequence>MRAPAHPLRTRTSRRHAPPLFTLLIRKPELVVEHLAAYGSLVHEEVSDVGVQLATRLAAWGAMVVMASVFVTLTGIAVMLGFTLDTFHWALVIVPLVALLATVLCFLYARTPMPATRFDGLKAQIDADVQALRIAGERK</sequence>
<gene>
    <name evidence="2" type="ORF">GT347_16415</name>
</gene>
<dbReference type="AlphaFoldDB" id="A0A857JC60"/>
<dbReference type="Proteomes" id="UP000464787">
    <property type="component" value="Chromosome"/>
</dbReference>
<organism evidence="2 3">
    <name type="scientific">Xylophilus rhododendri</name>
    <dbReference type="NCBI Taxonomy" id="2697032"/>
    <lineage>
        <taxon>Bacteria</taxon>
        <taxon>Pseudomonadati</taxon>
        <taxon>Pseudomonadota</taxon>
        <taxon>Betaproteobacteria</taxon>
        <taxon>Burkholderiales</taxon>
        <taxon>Xylophilus</taxon>
    </lineage>
</organism>
<dbReference type="EMBL" id="CP047650">
    <property type="protein sequence ID" value="QHJ01585.1"/>
    <property type="molecule type" value="Genomic_DNA"/>
</dbReference>
<name>A0A857JC60_9BURK</name>
<evidence type="ECO:0000313" key="3">
    <source>
        <dbReference type="Proteomes" id="UP000464787"/>
    </source>
</evidence>
<feature type="transmembrane region" description="Helical" evidence="1">
    <location>
        <begin position="57"/>
        <end position="82"/>
    </location>
</feature>
<accession>A0A857JC60</accession>
<evidence type="ECO:0000313" key="2">
    <source>
        <dbReference type="EMBL" id="QHJ01585.1"/>
    </source>
</evidence>
<keyword evidence="1" id="KW-0472">Membrane</keyword>
<dbReference type="KEGG" id="xyk:GT347_16415"/>
<keyword evidence="1" id="KW-0812">Transmembrane</keyword>
<feature type="transmembrane region" description="Helical" evidence="1">
    <location>
        <begin position="88"/>
        <end position="109"/>
    </location>
</feature>
<reference evidence="2 3" key="1">
    <citation type="submission" date="2020-01" db="EMBL/GenBank/DDBJ databases">
        <title>Genome sequencing of strain KACC 21265.</title>
        <authorList>
            <person name="Heo J."/>
            <person name="Kim S.-J."/>
            <person name="Kim J.-S."/>
            <person name="Hong S.-B."/>
            <person name="Kwon S.-W."/>
        </authorList>
    </citation>
    <scope>NUCLEOTIDE SEQUENCE [LARGE SCALE GENOMIC DNA]</scope>
    <source>
        <strain evidence="2 3">KACC 21265</strain>
    </source>
</reference>
<proteinExistence type="predicted"/>
<evidence type="ECO:0008006" key="4">
    <source>
        <dbReference type="Google" id="ProtNLM"/>
    </source>
</evidence>
<keyword evidence="3" id="KW-1185">Reference proteome</keyword>
<keyword evidence="1" id="KW-1133">Transmembrane helix</keyword>